<evidence type="ECO:0000313" key="2">
    <source>
        <dbReference type="Proteomes" id="UP000319462"/>
    </source>
</evidence>
<name>A0A3P3Z1I1_LEIBR</name>
<proteinExistence type="predicted"/>
<protein>
    <submittedName>
        <fullName evidence="1">Hypothetical_protein</fullName>
    </submittedName>
</protein>
<organism evidence="1 2">
    <name type="scientific">Leishmania braziliensis MHOM/BR/75/M2904</name>
    <dbReference type="NCBI Taxonomy" id="420245"/>
    <lineage>
        <taxon>Eukaryota</taxon>
        <taxon>Discoba</taxon>
        <taxon>Euglenozoa</taxon>
        <taxon>Kinetoplastea</taxon>
        <taxon>Metakinetoplastina</taxon>
        <taxon>Trypanosomatida</taxon>
        <taxon>Trypanosomatidae</taxon>
        <taxon>Leishmaniinae</taxon>
        <taxon>Leishmania</taxon>
        <taxon>Leishmania braziliensis species complex</taxon>
    </lineage>
</organism>
<accession>A0A3P3Z1I1</accession>
<sequence length="242" mass="26863">MTYVRFYGGKDSEGFTQKKLTVRAVTDGDAQSATNDCSDCSDFDDDDEGPAASGTSAVATEGNDALRQYMAAYEPDPYLGCSFLPRFSWLFRWISLYAVVEHAPPAVKAALLPRELAKVQRLLQTRGLAYVSEERERRPGWHYRISDAAKQCIIAPLRRAEAVFFLSARARALAIYCPEPQPPPFWVHNRHITVGDSTRIGTSACGSCDAGDARGYCSISAAPLLRCRRTAVLGWQLRCWRT</sequence>
<dbReference type="Proteomes" id="UP000319462">
    <property type="component" value="Chromosome 14"/>
</dbReference>
<gene>
    <name evidence="1" type="ORF">LBRM2904_14.0860</name>
</gene>
<dbReference type="AlphaFoldDB" id="A0A3P3Z1I1"/>
<reference evidence="1 2" key="1">
    <citation type="submission" date="2018-09" db="EMBL/GenBank/DDBJ databases">
        <authorList>
            <person name="Peiro R."/>
            <person name="Begona"/>
            <person name="Cbmso G."/>
            <person name="Lopez M."/>
            <person name="Gonzalez S."/>
        </authorList>
    </citation>
    <scope>NUCLEOTIDE SEQUENCE [LARGE SCALE GENOMIC DNA]</scope>
</reference>
<evidence type="ECO:0000313" key="1">
    <source>
        <dbReference type="EMBL" id="SYZ64062.1"/>
    </source>
</evidence>
<dbReference type="EMBL" id="LS997613">
    <property type="protein sequence ID" value="SYZ64062.1"/>
    <property type="molecule type" value="Genomic_DNA"/>
</dbReference>